<dbReference type="EMBL" id="JANSHE010000519">
    <property type="protein sequence ID" value="KAJ3009798.1"/>
    <property type="molecule type" value="Genomic_DNA"/>
</dbReference>
<name>A0ACC1Q4K2_9APHY</name>
<accession>A0ACC1Q4K2</accession>
<protein>
    <submittedName>
        <fullName evidence="1">Uncharacterized protein</fullName>
    </submittedName>
</protein>
<evidence type="ECO:0000313" key="2">
    <source>
        <dbReference type="Proteomes" id="UP001144978"/>
    </source>
</evidence>
<dbReference type="Proteomes" id="UP001144978">
    <property type="component" value="Unassembled WGS sequence"/>
</dbReference>
<comment type="caution">
    <text evidence="1">The sequence shown here is derived from an EMBL/GenBank/DDBJ whole genome shotgun (WGS) entry which is preliminary data.</text>
</comment>
<sequence>MRWIPIYSFFRFALLHVAHHRHAALILWSFKRRNGEWRFLLDTQSERATLTSSVVGDKGRSSHAGRSHQHYRHLCEFPAQQPEWSYSSSQCTALDSSIIFFNSASVEEIARINIRSAPTAMCWSVLAGEPALACLCLDGKIRIWKLQENFLPVHASRATVLQTDASPPYHHIVCDPNCKFLAISAADKVRVWSLATKPARLGGLRSVCGVSAIAHISFTKDADRLLVFYAHGRFVEYDIIREEVIRELKIPQCIISLEFASKDMFVISSDQRVAVYELSSPSVSPRLRQVSEFGHGSSRASISRVKVIDAVTVMCCLTSGEVQVFGLQPRCFLGSFRSYSGDIASIATNTRRSGPRGDQTSCLIVAIATKSRVEMWEVVIEHGKLRAAAAGEWERFQSVNAAKLQTVSLLTGSISMITRLGSNAKDSSGGVLPDQISRALKYEPHNEVIDDLQGHDSEADVARLASPHERNALFGLDGLRLHVRENDKVLEDFPATRRNALKLVARMINLFVLSVVLAAIPFEY</sequence>
<evidence type="ECO:0000313" key="1">
    <source>
        <dbReference type="EMBL" id="KAJ3009798.1"/>
    </source>
</evidence>
<keyword evidence="2" id="KW-1185">Reference proteome</keyword>
<gene>
    <name evidence="1" type="ORF">NUW54_g2672</name>
</gene>
<organism evidence="1 2">
    <name type="scientific">Trametes sanguinea</name>
    <dbReference type="NCBI Taxonomy" id="158606"/>
    <lineage>
        <taxon>Eukaryota</taxon>
        <taxon>Fungi</taxon>
        <taxon>Dikarya</taxon>
        <taxon>Basidiomycota</taxon>
        <taxon>Agaricomycotina</taxon>
        <taxon>Agaricomycetes</taxon>
        <taxon>Polyporales</taxon>
        <taxon>Polyporaceae</taxon>
        <taxon>Trametes</taxon>
    </lineage>
</organism>
<reference evidence="1" key="1">
    <citation type="submission" date="2022-08" db="EMBL/GenBank/DDBJ databases">
        <title>Genome Sequence of Pycnoporus sanguineus.</title>
        <authorList>
            <person name="Buettner E."/>
        </authorList>
    </citation>
    <scope>NUCLEOTIDE SEQUENCE</scope>
    <source>
        <strain evidence="1">CG-C14</strain>
    </source>
</reference>
<proteinExistence type="predicted"/>